<dbReference type="NCBIfam" id="TIGR00377">
    <property type="entry name" value="ant_ant_sig"/>
    <property type="match status" value="1"/>
</dbReference>
<gene>
    <name evidence="4" type="ORF">GCM10022226_20810</name>
</gene>
<dbReference type="PROSITE" id="PS50801">
    <property type="entry name" value="STAS"/>
    <property type="match status" value="1"/>
</dbReference>
<feature type="domain" description="STAS" evidence="3">
    <location>
        <begin position="12"/>
        <end position="112"/>
    </location>
</feature>
<comment type="caution">
    <text evidence="4">The sequence shown here is derived from an EMBL/GenBank/DDBJ whole genome shotgun (WGS) entry which is preliminary data.</text>
</comment>
<dbReference type="InterPro" id="IPR002645">
    <property type="entry name" value="STAS_dom"/>
</dbReference>
<comment type="similarity">
    <text evidence="1 2">Belongs to the anti-sigma-factor antagonist family.</text>
</comment>
<sequence>MPLRVQCGHRHDFTVITVIGDVDSNGVSHLGDNIDEALRDTAPRLLFDLSHMEFIDSAGLRQLVRACGTARRSGGTCALCCLCPTPRKIMHLTGMVAAFDIYPSMDAALAGGPIESPASIELS</sequence>
<dbReference type="SUPFAM" id="SSF52091">
    <property type="entry name" value="SpoIIaa-like"/>
    <property type="match status" value="1"/>
</dbReference>
<evidence type="ECO:0000313" key="4">
    <source>
        <dbReference type="EMBL" id="GAA3801007.1"/>
    </source>
</evidence>
<dbReference type="Pfam" id="PF01740">
    <property type="entry name" value="STAS"/>
    <property type="match status" value="1"/>
</dbReference>
<dbReference type="PANTHER" id="PTHR33495">
    <property type="entry name" value="ANTI-SIGMA FACTOR ANTAGONIST TM_1081-RELATED-RELATED"/>
    <property type="match status" value="1"/>
</dbReference>
<dbReference type="InterPro" id="IPR036513">
    <property type="entry name" value="STAS_dom_sf"/>
</dbReference>
<dbReference type="EMBL" id="BAAAZR010000002">
    <property type="protein sequence ID" value="GAA3801007.1"/>
    <property type="molecule type" value="Genomic_DNA"/>
</dbReference>
<name>A0ABP7HSX0_9ACTN</name>
<evidence type="ECO:0000256" key="1">
    <source>
        <dbReference type="ARBA" id="ARBA00009013"/>
    </source>
</evidence>
<protein>
    <recommendedName>
        <fullName evidence="2">Anti-sigma factor antagonist</fullName>
    </recommendedName>
</protein>
<evidence type="ECO:0000259" key="3">
    <source>
        <dbReference type="PROSITE" id="PS50801"/>
    </source>
</evidence>
<organism evidence="4 5">
    <name type="scientific">Sphaerisporangium flaviroseum</name>
    <dbReference type="NCBI Taxonomy" id="509199"/>
    <lineage>
        <taxon>Bacteria</taxon>
        <taxon>Bacillati</taxon>
        <taxon>Actinomycetota</taxon>
        <taxon>Actinomycetes</taxon>
        <taxon>Streptosporangiales</taxon>
        <taxon>Streptosporangiaceae</taxon>
        <taxon>Sphaerisporangium</taxon>
    </lineage>
</organism>
<dbReference type="CDD" id="cd07043">
    <property type="entry name" value="STAS_anti-anti-sigma_factors"/>
    <property type="match status" value="1"/>
</dbReference>
<keyword evidence="5" id="KW-1185">Reference proteome</keyword>
<dbReference type="Gene3D" id="3.30.750.24">
    <property type="entry name" value="STAS domain"/>
    <property type="match status" value="1"/>
</dbReference>
<dbReference type="InterPro" id="IPR003658">
    <property type="entry name" value="Anti-sigma_ant"/>
</dbReference>
<dbReference type="PANTHER" id="PTHR33495:SF2">
    <property type="entry name" value="ANTI-SIGMA FACTOR ANTAGONIST TM_1081-RELATED"/>
    <property type="match status" value="1"/>
</dbReference>
<accession>A0ABP7HSX0</accession>
<reference evidence="5" key="1">
    <citation type="journal article" date="2019" name="Int. J. Syst. Evol. Microbiol.">
        <title>The Global Catalogue of Microorganisms (GCM) 10K type strain sequencing project: providing services to taxonomists for standard genome sequencing and annotation.</title>
        <authorList>
            <consortium name="The Broad Institute Genomics Platform"/>
            <consortium name="The Broad Institute Genome Sequencing Center for Infectious Disease"/>
            <person name="Wu L."/>
            <person name="Ma J."/>
        </authorList>
    </citation>
    <scope>NUCLEOTIDE SEQUENCE [LARGE SCALE GENOMIC DNA]</scope>
    <source>
        <strain evidence="5">JCM 16908</strain>
    </source>
</reference>
<proteinExistence type="inferred from homology"/>
<evidence type="ECO:0000256" key="2">
    <source>
        <dbReference type="RuleBase" id="RU003749"/>
    </source>
</evidence>
<evidence type="ECO:0000313" key="5">
    <source>
        <dbReference type="Proteomes" id="UP001500888"/>
    </source>
</evidence>
<dbReference type="RefSeq" id="WP_344937198.1">
    <property type="nucleotide sequence ID" value="NZ_BAAAZR010000002.1"/>
</dbReference>
<dbReference type="Proteomes" id="UP001500888">
    <property type="component" value="Unassembled WGS sequence"/>
</dbReference>